<proteinExistence type="predicted"/>
<dbReference type="Pfam" id="PF13508">
    <property type="entry name" value="Acetyltransf_7"/>
    <property type="match status" value="1"/>
</dbReference>
<dbReference type="InterPro" id="IPR016181">
    <property type="entry name" value="Acyl_CoA_acyltransferase"/>
</dbReference>
<reference evidence="3 4" key="1">
    <citation type="journal article" date="2011" name="Cell">
        <title>Insight into structure and assembly of the nuclear pore complex by utilizing the genome of a eukaryotic thermophile.</title>
        <authorList>
            <person name="Amlacher S."/>
            <person name="Sarges P."/>
            <person name="Flemming D."/>
            <person name="van Noort V."/>
            <person name="Kunze R."/>
            <person name="Devos D.P."/>
            <person name="Arumugam M."/>
            <person name="Bork P."/>
            <person name="Hurt E."/>
        </authorList>
    </citation>
    <scope>NUCLEOTIDE SEQUENCE [LARGE SCALE GENOMIC DNA]</scope>
    <source>
        <strain evidence="4">DSM 1495 / CBS 144.50 / IMI 039719</strain>
    </source>
</reference>
<evidence type="ECO:0000259" key="2">
    <source>
        <dbReference type="PROSITE" id="PS51186"/>
    </source>
</evidence>
<evidence type="ECO:0000256" key="1">
    <source>
        <dbReference type="SAM" id="MobiDB-lite"/>
    </source>
</evidence>
<dbReference type="GO" id="GO:0016747">
    <property type="term" value="F:acyltransferase activity, transferring groups other than amino-acyl groups"/>
    <property type="evidence" value="ECO:0007669"/>
    <property type="project" value="InterPro"/>
</dbReference>
<dbReference type="KEGG" id="cthr:CTHT_0040910"/>
<feature type="region of interest" description="Disordered" evidence="1">
    <location>
        <begin position="187"/>
        <end position="207"/>
    </location>
</feature>
<name>G0SA40_CHATD</name>
<dbReference type="CDD" id="cd04301">
    <property type="entry name" value="NAT_SF"/>
    <property type="match status" value="1"/>
</dbReference>
<accession>G0SA40</accession>
<dbReference type="RefSeq" id="XP_006694497.1">
    <property type="nucleotide sequence ID" value="XM_006694434.1"/>
</dbReference>
<keyword evidence="4" id="KW-1185">Reference proteome</keyword>
<dbReference type="Gene3D" id="3.40.630.30">
    <property type="match status" value="1"/>
</dbReference>
<feature type="domain" description="N-acetyltransferase" evidence="2">
    <location>
        <begin position="28"/>
        <end position="190"/>
    </location>
</feature>
<dbReference type="InterPro" id="IPR000182">
    <property type="entry name" value="GNAT_dom"/>
</dbReference>
<keyword evidence="3" id="KW-0808">Transferase</keyword>
<gene>
    <name evidence="3" type="ORF">CTHT_0040910</name>
</gene>
<organism evidence="4">
    <name type="scientific">Chaetomium thermophilum (strain DSM 1495 / CBS 144.50 / IMI 039719)</name>
    <name type="common">Thermochaetoides thermophila</name>
    <dbReference type="NCBI Taxonomy" id="759272"/>
    <lineage>
        <taxon>Eukaryota</taxon>
        <taxon>Fungi</taxon>
        <taxon>Dikarya</taxon>
        <taxon>Ascomycota</taxon>
        <taxon>Pezizomycotina</taxon>
        <taxon>Sordariomycetes</taxon>
        <taxon>Sordariomycetidae</taxon>
        <taxon>Sordariales</taxon>
        <taxon>Chaetomiaceae</taxon>
        <taxon>Thermochaetoides</taxon>
    </lineage>
</organism>
<dbReference type="GeneID" id="18258129"/>
<dbReference type="SUPFAM" id="SSF55729">
    <property type="entry name" value="Acyl-CoA N-acyltransferases (Nat)"/>
    <property type="match status" value="1"/>
</dbReference>
<dbReference type="OrthoDB" id="10039976at2759"/>
<dbReference type="Proteomes" id="UP000008066">
    <property type="component" value="Unassembled WGS sequence"/>
</dbReference>
<protein>
    <submittedName>
        <fullName evidence="3">N-acetyltransferase-like protein</fullName>
    </submittedName>
</protein>
<dbReference type="PROSITE" id="PS51186">
    <property type="entry name" value="GNAT"/>
    <property type="match status" value="1"/>
</dbReference>
<dbReference type="PANTHER" id="PTHR43233">
    <property type="entry name" value="FAMILY N-ACETYLTRANSFERASE, PUTATIVE (AFU_ORTHOLOGUE AFUA_6G03350)-RELATED"/>
    <property type="match status" value="1"/>
</dbReference>
<dbReference type="EMBL" id="GL988043">
    <property type="protein sequence ID" value="EGS19612.1"/>
    <property type="molecule type" value="Genomic_DNA"/>
</dbReference>
<dbReference type="PANTHER" id="PTHR43233:SF1">
    <property type="entry name" value="FAMILY N-ACETYLTRANSFERASE, PUTATIVE (AFU_ORTHOLOGUE AFUA_6G03350)-RELATED"/>
    <property type="match status" value="1"/>
</dbReference>
<dbReference type="HOGENOM" id="CLU_086503_2_0_1"/>
<dbReference type="eggNOG" id="ENOG502SYW6">
    <property type="taxonomic scope" value="Eukaryota"/>
</dbReference>
<evidence type="ECO:0000313" key="4">
    <source>
        <dbReference type="Proteomes" id="UP000008066"/>
    </source>
</evidence>
<dbReference type="OMA" id="DMVWWAG"/>
<evidence type="ECO:0000313" key="3">
    <source>
        <dbReference type="EMBL" id="EGS19612.1"/>
    </source>
</evidence>
<sequence>MPHIDSYRTWSRQVHGQTYTISTDPRLIQYDALDAAFRSDMLYWAQPLSPELMQRCVEQSLCFALYVVDNDGRIKGEQNDVHGNTETKGTETLQDPESKIQMVGFARLITDHVTFGYLTDVYVLSEHQGRGLGRWMMQCLNEVVSEWPMLRRCILFTRGETAARMYRKTIGMMEWDGQKAGLIFMERPGPGKRIPQGDGTEKEDKSV</sequence>
<dbReference type="InterPro" id="IPR053144">
    <property type="entry name" value="Acetyltransferase_Butenolide"/>
</dbReference>
<dbReference type="AlphaFoldDB" id="G0SA40"/>